<dbReference type="Proteomes" id="UP000467214">
    <property type="component" value="Unassembled WGS sequence"/>
</dbReference>
<gene>
    <name evidence="1" type="ORF">GQF02_04445</name>
</gene>
<organism evidence="1 2">
    <name type="scientific">Craterilacuibacter sinensis</name>
    <dbReference type="NCBI Taxonomy" id="2686017"/>
    <lineage>
        <taxon>Bacteria</taxon>
        <taxon>Pseudomonadati</taxon>
        <taxon>Pseudomonadota</taxon>
        <taxon>Betaproteobacteria</taxon>
        <taxon>Neisseriales</taxon>
        <taxon>Neisseriaceae</taxon>
        <taxon>Craterilacuibacter</taxon>
    </lineage>
</organism>
<sequence>MGTARQWVWDHSQDTFKPYGGDTPYSIEDLEEQTLQGGVFVHLDERGRHWFISEGDSSRWHDGEELNMGGECYDKARLATITG</sequence>
<dbReference type="AlphaFoldDB" id="A0A845BUM6"/>
<dbReference type="EMBL" id="WSSB01000003">
    <property type="protein sequence ID" value="MXR36223.1"/>
    <property type="molecule type" value="Genomic_DNA"/>
</dbReference>
<evidence type="ECO:0000313" key="2">
    <source>
        <dbReference type="Proteomes" id="UP000467214"/>
    </source>
</evidence>
<protein>
    <submittedName>
        <fullName evidence="1">Uncharacterized protein</fullName>
    </submittedName>
</protein>
<name>A0A845BUM6_9NEIS</name>
<accession>A0A845BUM6</accession>
<dbReference type="RefSeq" id="WP_124736421.1">
    <property type="nucleotide sequence ID" value="NZ_WSSB01000003.1"/>
</dbReference>
<evidence type="ECO:0000313" key="1">
    <source>
        <dbReference type="EMBL" id="MXR36223.1"/>
    </source>
</evidence>
<proteinExistence type="predicted"/>
<reference evidence="1 2" key="1">
    <citation type="submission" date="2019-12" db="EMBL/GenBank/DDBJ databases">
        <title>Neisseriaceae gen. nov. sp. Genome sequencing and assembly.</title>
        <authorList>
            <person name="Liu Z."/>
            <person name="Li A."/>
        </authorList>
    </citation>
    <scope>NUCLEOTIDE SEQUENCE [LARGE SCALE GENOMIC DNA]</scope>
    <source>
        <strain evidence="1 2">B2N2-7</strain>
    </source>
</reference>
<comment type="caution">
    <text evidence="1">The sequence shown here is derived from an EMBL/GenBank/DDBJ whole genome shotgun (WGS) entry which is preliminary data.</text>
</comment>
<keyword evidence="2" id="KW-1185">Reference proteome</keyword>